<keyword evidence="1" id="KW-0812">Transmembrane</keyword>
<dbReference type="EMBL" id="MAIC01000016">
    <property type="protein sequence ID" value="OPB73602.1"/>
    <property type="molecule type" value="Genomic_DNA"/>
</dbReference>
<comment type="caution">
    <text evidence="2">The sequence shown here is derived from an EMBL/GenBank/DDBJ whole genome shotgun (WGS) entry which is preliminary data.</text>
</comment>
<reference evidence="2 3" key="1">
    <citation type="submission" date="2016-06" db="EMBL/GenBank/DDBJ databases">
        <authorList>
            <person name="Nicholson A.C."/>
        </authorList>
    </citation>
    <scope>NUCLEOTIDE SEQUENCE [LARGE SCALE GENOMIC DNA]</scope>
    <source>
        <strain evidence="2 3">G4123</strain>
    </source>
</reference>
<protein>
    <submittedName>
        <fullName evidence="2">Uncharacterized protein</fullName>
    </submittedName>
</protein>
<gene>
    <name evidence="2" type="ORF">BAY32_11205</name>
</gene>
<name>A0AAJ3TNV0_9FLAO</name>
<evidence type="ECO:0000313" key="3">
    <source>
        <dbReference type="Proteomes" id="UP000190816"/>
    </source>
</evidence>
<evidence type="ECO:0000313" key="2">
    <source>
        <dbReference type="EMBL" id="OPB73602.1"/>
    </source>
</evidence>
<accession>A0AAJ3TNV0</accession>
<keyword evidence="1" id="KW-1133">Transmembrane helix</keyword>
<organism evidence="2 3">
    <name type="scientific">Elizabethkingia ursingii</name>
    <dbReference type="NCBI Taxonomy" id="1756150"/>
    <lineage>
        <taxon>Bacteria</taxon>
        <taxon>Pseudomonadati</taxon>
        <taxon>Bacteroidota</taxon>
        <taxon>Flavobacteriia</taxon>
        <taxon>Flavobacteriales</taxon>
        <taxon>Weeksellaceae</taxon>
        <taxon>Elizabethkingia</taxon>
    </lineage>
</organism>
<dbReference type="KEGG" id="ego:BBD34_05015"/>
<feature type="transmembrane region" description="Helical" evidence="1">
    <location>
        <begin position="44"/>
        <end position="74"/>
    </location>
</feature>
<proteinExistence type="predicted"/>
<sequence length="80" mass="9250">MPTLIPEKTEDFYCTILVIIFNIAVILYNVYRYRKKYEVNLSDIIISIIASPILAPCALLLLIIFIILMPILLLPTLKRK</sequence>
<keyword evidence="1" id="KW-0472">Membrane</keyword>
<evidence type="ECO:0000256" key="1">
    <source>
        <dbReference type="SAM" id="Phobius"/>
    </source>
</evidence>
<feature type="transmembrane region" description="Helical" evidence="1">
    <location>
        <begin position="12"/>
        <end position="32"/>
    </location>
</feature>
<dbReference type="Proteomes" id="UP000190816">
    <property type="component" value="Unassembled WGS sequence"/>
</dbReference>
<dbReference type="AlphaFoldDB" id="A0AAJ3TNV0"/>